<organism evidence="2 3">
    <name type="scientific">Hymenobacter aquaticus</name>
    <dbReference type="NCBI Taxonomy" id="1867101"/>
    <lineage>
        <taxon>Bacteria</taxon>
        <taxon>Pseudomonadati</taxon>
        <taxon>Bacteroidota</taxon>
        <taxon>Cytophagia</taxon>
        <taxon>Cytophagales</taxon>
        <taxon>Hymenobacteraceae</taxon>
        <taxon>Hymenobacter</taxon>
    </lineage>
</organism>
<evidence type="ECO:0000256" key="1">
    <source>
        <dbReference type="SAM" id="Phobius"/>
    </source>
</evidence>
<feature type="transmembrane region" description="Helical" evidence="1">
    <location>
        <begin position="6"/>
        <end position="21"/>
    </location>
</feature>
<dbReference type="RefSeq" id="WP_135461287.1">
    <property type="nucleotide sequence ID" value="NZ_SRLC01000001.1"/>
</dbReference>
<dbReference type="Proteomes" id="UP000297549">
    <property type="component" value="Unassembled WGS sequence"/>
</dbReference>
<proteinExistence type="predicted"/>
<evidence type="ECO:0000313" key="3">
    <source>
        <dbReference type="Proteomes" id="UP000297549"/>
    </source>
</evidence>
<keyword evidence="1" id="KW-1133">Transmembrane helix</keyword>
<name>A0A4Z0Q4M2_9BACT</name>
<feature type="transmembrane region" description="Helical" evidence="1">
    <location>
        <begin position="129"/>
        <end position="146"/>
    </location>
</feature>
<gene>
    <name evidence="2" type="ORF">E5K00_02340</name>
</gene>
<keyword evidence="1" id="KW-0472">Membrane</keyword>
<dbReference type="AlphaFoldDB" id="A0A4Z0Q4M2"/>
<keyword evidence="3" id="KW-1185">Reference proteome</keyword>
<keyword evidence="1" id="KW-0812">Transmembrane</keyword>
<feature type="transmembrane region" description="Helical" evidence="1">
    <location>
        <begin position="158"/>
        <end position="178"/>
    </location>
</feature>
<comment type="caution">
    <text evidence="2">The sequence shown here is derived from an EMBL/GenBank/DDBJ whole genome shotgun (WGS) entry which is preliminary data.</text>
</comment>
<sequence length="184" mass="20453">MGLLLLILLFTMPWLLGYWLIKKFAVKEIEVTVGPDALQIHSADSATAQHVLLSEIISYGYQEFNDARQLVLRLQSGKKVKIGRNDMWGKGDDFLALVRHFEDQHATAVAAGGAAHHIQREKTFFEKPVANVVGWVLVAGLVYFSWYLSQNGVRDGKWGAVCLIYGNGLAYWGALFAARSKSNA</sequence>
<evidence type="ECO:0000313" key="2">
    <source>
        <dbReference type="EMBL" id="TGE24073.1"/>
    </source>
</evidence>
<protein>
    <submittedName>
        <fullName evidence="2">Uncharacterized protein</fullName>
    </submittedName>
</protein>
<reference evidence="2 3" key="1">
    <citation type="submission" date="2019-04" db="EMBL/GenBank/DDBJ databases">
        <authorList>
            <person name="Feng G."/>
            <person name="Zhang J."/>
            <person name="Zhu H."/>
        </authorList>
    </citation>
    <scope>NUCLEOTIDE SEQUENCE [LARGE SCALE GENOMIC DNA]</scope>
    <source>
        <strain evidence="2 3">JCM 31653</strain>
    </source>
</reference>
<dbReference type="EMBL" id="SRLC01000001">
    <property type="protein sequence ID" value="TGE24073.1"/>
    <property type="molecule type" value="Genomic_DNA"/>
</dbReference>
<accession>A0A4Z0Q4M2</accession>
<dbReference type="OrthoDB" id="881892at2"/>